<feature type="transmembrane region" description="Helical" evidence="1">
    <location>
        <begin position="7"/>
        <end position="29"/>
    </location>
</feature>
<reference evidence="3" key="1">
    <citation type="journal article" date="2011" name="J. Bacteriol.">
        <title>Genome sequences of eight morphologically diverse alphaproteobacteria.</title>
        <authorList>
            <consortium name="US DOE Joint Genome Institute"/>
            <person name="Brown P.J."/>
            <person name="Kysela D.T."/>
            <person name="Buechlein A."/>
            <person name="Hemmerich C."/>
            <person name="Brun Y.V."/>
        </authorList>
    </citation>
    <scope>NUCLEOTIDE SEQUENCE [LARGE SCALE GENOMIC DNA]</scope>
    <source>
        <strain evidence="3">ATCC 15264 / DSM 4735 / LMG 14903 / NBRC 16000 / CB 81</strain>
    </source>
</reference>
<dbReference type="KEGG" id="bsb:Bresu_0062"/>
<accession>D9QI74</accession>
<feature type="transmembrane region" description="Helical" evidence="1">
    <location>
        <begin position="147"/>
        <end position="168"/>
    </location>
</feature>
<dbReference type="HOGENOM" id="CLU_1567717_0_0_5"/>
<dbReference type="Proteomes" id="UP000002696">
    <property type="component" value="Chromosome"/>
</dbReference>
<sequence length="174" mass="18336">MNAHVVMVLYAGMAFLASGAALLEIARLLGKAFETKVSAPWWVRGLVFLASVILFGYGGVILFPGHALQVHSMSIGLPLVGTVMLAMALWILDQVTGERDPPPWSVDFLRLAAMIGRDSVIKAAAFRTEPAVYLDPIPTDVPTPGRLARVVVILGAAAVIGSVAALILTDSFAG</sequence>
<dbReference type="InParanoid" id="D9QI74"/>
<dbReference type="RefSeq" id="WP_013267481.1">
    <property type="nucleotide sequence ID" value="NC_014375.1"/>
</dbReference>
<dbReference type="OrthoDB" id="7205761at2"/>
<feature type="transmembrane region" description="Helical" evidence="1">
    <location>
        <begin position="75"/>
        <end position="92"/>
    </location>
</feature>
<dbReference type="EMBL" id="CP002102">
    <property type="protein sequence ID" value="ADK99376.1"/>
    <property type="molecule type" value="Genomic_DNA"/>
</dbReference>
<evidence type="ECO:0000313" key="2">
    <source>
        <dbReference type="EMBL" id="ADK99376.1"/>
    </source>
</evidence>
<proteinExistence type="predicted"/>
<gene>
    <name evidence="2" type="ordered locus">Bresu_0062</name>
</gene>
<dbReference type="BioCyc" id="BSUB633149:G1GM8-64-MONOMER"/>
<keyword evidence="1" id="KW-0812">Transmembrane</keyword>
<keyword evidence="1" id="KW-0472">Membrane</keyword>
<evidence type="ECO:0000313" key="3">
    <source>
        <dbReference type="Proteomes" id="UP000002696"/>
    </source>
</evidence>
<keyword evidence="3" id="KW-1185">Reference proteome</keyword>
<feature type="transmembrane region" description="Helical" evidence="1">
    <location>
        <begin position="41"/>
        <end position="63"/>
    </location>
</feature>
<keyword evidence="1" id="KW-1133">Transmembrane helix</keyword>
<organism evidence="2 3">
    <name type="scientific">Brevundimonas subvibrioides (strain ATCC 15264 / DSM 4735 / LMG 14903 / NBRC 16000 / CB 81)</name>
    <name type="common">Caulobacter subvibrioides</name>
    <dbReference type="NCBI Taxonomy" id="633149"/>
    <lineage>
        <taxon>Bacteria</taxon>
        <taxon>Pseudomonadati</taxon>
        <taxon>Pseudomonadota</taxon>
        <taxon>Alphaproteobacteria</taxon>
        <taxon>Caulobacterales</taxon>
        <taxon>Caulobacteraceae</taxon>
        <taxon>Brevundimonas</taxon>
    </lineage>
</organism>
<dbReference type="STRING" id="633149.Bresu_0062"/>
<name>D9QI74_BRESC</name>
<evidence type="ECO:0000256" key="1">
    <source>
        <dbReference type="SAM" id="Phobius"/>
    </source>
</evidence>
<protein>
    <submittedName>
        <fullName evidence="2">Uncharacterized protein</fullName>
    </submittedName>
</protein>
<dbReference type="AlphaFoldDB" id="D9QI74"/>